<evidence type="ECO:0000313" key="8">
    <source>
        <dbReference type="EMBL" id="MPR26935.1"/>
    </source>
</evidence>
<feature type="transmembrane region" description="Helical" evidence="7">
    <location>
        <begin position="149"/>
        <end position="170"/>
    </location>
</feature>
<evidence type="ECO:0000256" key="6">
    <source>
        <dbReference type="SAM" id="MobiDB-lite"/>
    </source>
</evidence>
<dbReference type="Proteomes" id="UP000403266">
    <property type="component" value="Unassembled WGS sequence"/>
</dbReference>
<protein>
    <submittedName>
        <fullName evidence="8">Type IV secretion system protein</fullName>
    </submittedName>
</protein>
<proteinExistence type="inferred from homology"/>
<dbReference type="RefSeq" id="WP_152713084.1">
    <property type="nucleotide sequence ID" value="NZ_VOSJ01000063.1"/>
</dbReference>
<dbReference type="OrthoDB" id="8124565at2"/>
<gene>
    <name evidence="8" type="ORF">FS320_17345</name>
</gene>
<feature type="transmembrane region" description="Helical" evidence="7">
    <location>
        <begin position="243"/>
        <end position="262"/>
    </location>
</feature>
<evidence type="ECO:0000256" key="4">
    <source>
        <dbReference type="ARBA" id="ARBA00022989"/>
    </source>
</evidence>
<comment type="similarity">
    <text evidence="2">Belongs to the TrbL/VirB6 family.</text>
</comment>
<evidence type="ECO:0000256" key="3">
    <source>
        <dbReference type="ARBA" id="ARBA00022692"/>
    </source>
</evidence>
<dbReference type="GO" id="GO:0016020">
    <property type="term" value="C:membrane"/>
    <property type="evidence" value="ECO:0007669"/>
    <property type="project" value="UniProtKB-SubCell"/>
</dbReference>
<dbReference type="GO" id="GO:0030255">
    <property type="term" value="P:protein secretion by the type IV secretion system"/>
    <property type="evidence" value="ECO:0007669"/>
    <property type="project" value="InterPro"/>
</dbReference>
<feature type="transmembrane region" description="Helical" evidence="7">
    <location>
        <begin position="177"/>
        <end position="199"/>
    </location>
</feature>
<evidence type="ECO:0000256" key="1">
    <source>
        <dbReference type="ARBA" id="ARBA00004141"/>
    </source>
</evidence>
<evidence type="ECO:0000313" key="9">
    <source>
        <dbReference type="Proteomes" id="UP000403266"/>
    </source>
</evidence>
<dbReference type="AlphaFoldDB" id="A0A5N7MIR9"/>
<dbReference type="InterPro" id="IPR007688">
    <property type="entry name" value="Conjugal_tfr_TrbL/VirB6"/>
</dbReference>
<feature type="compositionally biased region" description="Polar residues" evidence="6">
    <location>
        <begin position="315"/>
        <end position="331"/>
    </location>
</feature>
<evidence type="ECO:0000256" key="5">
    <source>
        <dbReference type="ARBA" id="ARBA00023136"/>
    </source>
</evidence>
<reference evidence="8 9" key="1">
    <citation type="journal article" date="2019" name="Syst. Appl. Microbiol.">
        <title>Microvirga tunisiensis sp. nov., a root nodule symbiotic bacterium isolated from Lupinus micranthus and L. luteus grown in Northern Tunisia.</title>
        <authorList>
            <person name="Msaddak A."/>
            <person name="Rejili M."/>
            <person name="Duran D."/>
            <person name="Mars M."/>
            <person name="Palacios J.M."/>
            <person name="Ruiz-Argueso T."/>
            <person name="Rey L."/>
            <person name="Imperial J."/>
        </authorList>
    </citation>
    <scope>NUCLEOTIDE SEQUENCE [LARGE SCALE GENOMIC DNA]</scope>
    <source>
        <strain evidence="8 9">Lmie10</strain>
    </source>
</reference>
<evidence type="ECO:0000256" key="2">
    <source>
        <dbReference type="ARBA" id="ARBA00007802"/>
    </source>
</evidence>
<dbReference type="EMBL" id="VOSK01000066">
    <property type="protein sequence ID" value="MPR26935.1"/>
    <property type="molecule type" value="Genomic_DNA"/>
</dbReference>
<keyword evidence="4 7" id="KW-1133">Transmembrane helix</keyword>
<sequence>MNSVIGALFGKVDALGISAVQAIYNQLATQLQPVFLIGMIIYVAFWGYEMLIGRVGLSAPVFLWRIGRMMLIYTLATSWGDFQVVIAQALVQAPDGLGNVVCQAVGGGSTCSNGSSSIATGLSNLWNAANSAAQKISAGGGLTNIGPTLLSYVVLLVAAIFVAIAAFLIIMGKIALFVLLGLAPVFIACALFQISAPFFDGWMKSCAQYAIIPLIVYGLLGFYIVLLDTVVSDMSAAVATGEPTLSVIAPFILMCVIGWYLAYQCLSIAQGIAGGARLTASGADRHAFAGGRGAARLTGKGVAAVYRLIRGSSGSGNTAAPASPEQAQATVGPSPAAAQRRAAFTESLKRTRS</sequence>
<feature type="region of interest" description="Disordered" evidence="6">
    <location>
        <begin position="313"/>
        <end position="337"/>
    </location>
</feature>
<feature type="transmembrane region" description="Helical" evidence="7">
    <location>
        <begin position="211"/>
        <end position="231"/>
    </location>
</feature>
<organism evidence="8 9">
    <name type="scientific">Microvirga tunisiensis</name>
    <dbReference type="NCBI Taxonomy" id="2108360"/>
    <lineage>
        <taxon>Bacteria</taxon>
        <taxon>Pseudomonadati</taxon>
        <taxon>Pseudomonadota</taxon>
        <taxon>Alphaproteobacteria</taxon>
        <taxon>Hyphomicrobiales</taxon>
        <taxon>Methylobacteriaceae</taxon>
        <taxon>Microvirga</taxon>
    </lineage>
</organism>
<feature type="transmembrane region" description="Helical" evidence="7">
    <location>
        <begin position="69"/>
        <end position="91"/>
    </location>
</feature>
<dbReference type="Pfam" id="PF04610">
    <property type="entry name" value="TrbL"/>
    <property type="match status" value="1"/>
</dbReference>
<comment type="caution">
    <text evidence="8">The sequence shown here is derived from an EMBL/GenBank/DDBJ whole genome shotgun (WGS) entry which is preliminary data.</text>
</comment>
<keyword evidence="9" id="KW-1185">Reference proteome</keyword>
<name>A0A5N7MIR9_9HYPH</name>
<comment type="subcellular location">
    <subcellularLocation>
        <location evidence="1">Membrane</location>
        <topology evidence="1">Multi-pass membrane protein</topology>
    </subcellularLocation>
</comment>
<evidence type="ECO:0000256" key="7">
    <source>
        <dbReference type="SAM" id="Phobius"/>
    </source>
</evidence>
<feature type="transmembrane region" description="Helical" evidence="7">
    <location>
        <begin position="34"/>
        <end position="57"/>
    </location>
</feature>
<keyword evidence="3 7" id="KW-0812">Transmembrane</keyword>
<keyword evidence="5 7" id="KW-0472">Membrane</keyword>
<accession>A0A5N7MIR9</accession>